<dbReference type="SUPFAM" id="SSF52540">
    <property type="entry name" value="P-loop containing nucleoside triphosphate hydrolases"/>
    <property type="match status" value="1"/>
</dbReference>
<feature type="region of interest" description="Disordered" evidence="1">
    <location>
        <begin position="33"/>
        <end position="59"/>
    </location>
</feature>
<dbReference type="AlphaFoldDB" id="A0A3N2D8T0"/>
<evidence type="ECO:0008006" key="4">
    <source>
        <dbReference type="Google" id="ProtNLM"/>
    </source>
</evidence>
<protein>
    <recommendedName>
        <fullName evidence="4">Secretion/DNA translocation related CpaE-like protein</fullName>
    </recommendedName>
</protein>
<feature type="compositionally biased region" description="Basic and acidic residues" evidence="1">
    <location>
        <begin position="45"/>
        <end position="59"/>
    </location>
</feature>
<dbReference type="RefSeq" id="WP_123738406.1">
    <property type="nucleotide sequence ID" value="NZ_RKHQ01000001.1"/>
</dbReference>
<evidence type="ECO:0000256" key="1">
    <source>
        <dbReference type="SAM" id="MobiDB-lite"/>
    </source>
</evidence>
<comment type="caution">
    <text evidence="2">The sequence shown here is derived from an EMBL/GenBank/DDBJ whole genome shotgun (WGS) entry which is preliminary data.</text>
</comment>
<sequence length="323" mass="33229">MAEPVVVALRTADGRLAEQVGQVVAWWEGRLVVRPPGSPPPPADVHVDSPLERERGDPPWARERGIDVVGGGGAGDGPPGAIALPDGADRLADAIASQLAAVGSRTIGVVAARGGAGASVTAALLARALVDDGRGAVLVDLVGGLDHLLGLEEEPGPRWADLDAAAAPFVGRQLVDVLPRWGRVPVLAADARARVDAVPAVLTALREGCADAVLDVGRARPPVGCESVLVVTTPEPSAVLDARRLVAQALASGATTVRLLLRSLPGVAVDPGEVAEVCGVPSVDLLPYARLMTADLARGVTPGDRRRSRLVRVVRRLAREIVP</sequence>
<dbReference type="Gene3D" id="3.40.50.300">
    <property type="entry name" value="P-loop containing nucleotide triphosphate hydrolases"/>
    <property type="match status" value="1"/>
</dbReference>
<evidence type="ECO:0000313" key="3">
    <source>
        <dbReference type="Proteomes" id="UP000275356"/>
    </source>
</evidence>
<dbReference type="Proteomes" id="UP000275356">
    <property type="component" value="Unassembled WGS sequence"/>
</dbReference>
<evidence type="ECO:0000313" key="2">
    <source>
        <dbReference type="EMBL" id="ROR96191.1"/>
    </source>
</evidence>
<dbReference type="EMBL" id="RKHQ01000001">
    <property type="protein sequence ID" value="ROR96191.1"/>
    <property type="molecule type" value="Genomic_DNA"/>
</dbReference>
<organism evidence="2 3">
    <name type="scientific">Salana multivorans</name>
    <dbReference type="NCBI Taxonomy" id="120377"/>
    <lineage>
        <taxon>Bacteria</taxon>
        <taxon>Bacillati</taxon>
        <taxon>Actinomycetota</taxon>
        <taxon>Actinomycetes</taxon>
        <taxon>Micrococcales</taxon>
        <taxon>Beutenbergiaceae</taxon>
        <taxon>Salana</taxon>
    </lineage>
</organism>
<gene>
    <name evidence="2" type="ORF">EDD28_0768</name>
</gene>
<proteinExistence type="predicted"/>
<accession>A0A3N2D8T0</accession>
<name>A0A3N2D8T0_9MICO</name>
<reference evidence="2 3" key="1">
    <citation type="submission" date="2018-11" db="EMBL/GenBank/DDBJ databases">
        <title>Sequencing the genomes of 1000 actinobacteria strains.</title>
        <authorList>
            <person name="Klenk H.-P."/>
        </authorList>
    </citation>
    <scope>NUCLEOTIDE SEQUENCE [LARGE SCALE GENOMIC DNA]</scope>
    <source>
        <strain evidence="2 3">DSM 13521</strain>
    </source>
</reference>
<dbReference type="InterPro" id="IPR027417">
    <property type="entry name" value="P-loop_NTPase"/>
</dbReference>
<dbReference type="OrthoDB" id="3252838at2"/>
<keyword evidence="3" id="KW-1185">Reference proteome</keyword>